<dbReference type="SUPFAM" id="SSF55961">
    <property type="entry name" value="Bet v1-like"/>
    <property type="match status" value="1"/>
</dbReference>
<protein>
    <submittedName>
        <fullName evidence="1">Polyketide cyclase</fullName>
    </submittedName>
</protein>
<gene>
    <name evidence="1" type="ORF">GNQ20_23280</name>
</gene>
<comment type="caution">
    <text evidence="1">The sequence shown here is derived from an EMBL/GenBank/DDBJ whole genome shotgun (WGS) entry which is preliminary data.</text>
</comment>
<accession>A0A6A9K9V2</accession>
<dbReference type="AlphaFoldDB" id="A0A6A9K9V2"/>
<proteinExistence type="predicted"/>
<dbReference type="RefSeq" id="WP_114232437.1">
    <property type="nucleotide sequence ID" value="NZ_BSBA01000007.1"/>
</dbReference>
<dbReference type="EMBL" id="WOAJ01000011">
    <property type="protein sequence ID" value="MUI60728.1"/>
    <property type="molecule type" value="Genomic_DNA"/>
</dbReference>
<dbReference type="InterPro" id="IPR023393">
    <property type="entry name" value="START-like_dom_sf"/>
</dbReference>
<dbReference type="Gene3D" id="3.30.530.20">
    <property type="match status" value="1"/>
</dbReference>
<sequence length="151" mass="17123">MNDLAVEIRVQAPDGVIWALWSDLPASPRWDTDVRQCSLYGPFEAGSEGLCILRNGLRMPLRLEEVVYRQSYRNSARLLWIHLSFSHHLYRVAPGVTHVVHAVRVTGRFSILYRWLLVGVLRTAMGKALRNLRNLAEQPAGETVPTPPSPR</sequence>
<reference evidence="1" key="1">
    <citation type="submission" date="2019-11" db="EMBL/GenBank/DDBJ databases">
        <title>Genomes of ocular Pseudomonas aeruginosa isolates.</title>
        <authorList>
            <person name="Khan M."/>
            <person name="Rice S.A."/>
            <person name="Willcox M.D.P."/>
            <person name="Stapleton F."/>
        </authorList>
    </citation>
    <scope>NUCLEOTIDE SEQUENCE</scope>
    <source>
        <strain evidence="1">PA206</strain>
    </source>
</reference>
<name>A0A6A9K9V2_PSEAI</name>
<evidence type="ECO:0000313" key="1">
    <source>
        <dbReference type="EMBL" id="MUI60728.1"/>
    </source>
</evidence>
<dbReference type="Pfam" id="PF10604">
    <property type="entry name" value="Polyketide_cyc2"/>
    <property type="match status" value="1"/>
</dbReference>
<organism evidence="1">
    <name type="scientific">Pseudomonas aeruginosa</name>
    <dbReference type="NCBI Taxonomy" id="287"/>
    <lineage>
        <taxon>Bacteria</taxon>
        <taxon>Pseudomonadati</taxon>
        <taxon>Pseudomonadota</taxon>
        <taxon>Gammaproteobacteria</taxon>
        <taxon>Pseudomonadales</taxon>
        <taxon>Pseudomonadaceae</taxon>
        <taxon>Pseudomonas</taxon>
    </lineage>
</organism>
<dbReference type="InterPro" id="IPR019587">
    <property type="entry name" value="Polyketide_cyclase/dehydratase"/>
</dbReference>